<evidence type="ECO:0000313" key="3">
    <source>
        <dbReference type="Proteomes" id="UP000184420"/>
    </source>
</evidence>
<dbReference type="GO" id="GO:0046872">
    <property type="term" value="F:metal ion binding"/>
    <property type="evidence" value="ECO:0007669"/>
    <property type="project" value="InterPro"/>
</dbReference>
<proteinExistence type="predicted"/>
<gene>
    <name evidence="2" type="ORF">SAMN05444266_103507</name>
</gene>
<dbReference type="AlphaFoldDB" id="A0A1M7B2X5"/>
<dbReference type="OrthoDB" id="677920at2"/>
<dbReference type="STRING" id="1419482.SAMN05444266_103507"/>
<evidence type="ECO:0000313" key="2">
    <source>
        <dbReference type="EMBL" id="SHL49284.1"/>
    </source>
</evidence>
<dbReference type="RefSeq" id="WP_073080346.1">
    <property type="nucleotide sequence ID" value="NZ_FRBL01000003.1"/>
</dbReference>
<dbReference type="SUPFAM" id="SSF55008">
    <property type="entry name" value="HMA, heavy metal-associated domain"/>
    <property type="match status" value="1"/>
</dbReference>
<reference evidence="2 3" key="1">
    <citation type="submission" date="2016-11" db="EMBL/GenBank/DDBJ databases">
        <authorList>
            <person name="Jaros S."/>
            <person name="Januszkiewicz K."/>
            <person name="Wedrychowicz H."/>
        </authorList>
    </citation>
    <scope>NUCLEOTIDE SEQUENCE [LARGE SCALE GENOMIC DNA]</scope>
    <source>
        <strain evidence="2 3">DSM 27406</strain>
    </source>
</reference>
<dbReference type="Gene3D" id="3.30.70.100">
    <property type="match status" value="1"/>
</dbReference>
<keyword evidence="3" id="KW-1185">Reference proteome</keyword>
<evidence type="ECO:0000259" key="1">
    <source>
        <dbReference type="PROSITE" id="PS50846"/>
    </source>
</evidence>
<feature type="domain" description="HMA" evidence="1">
    <location>
        <begin position="1"/>
        <end position="67"/>
    </location>
</feature>
<protein>
    <submittedName>
        <fullName evidence="2">Copper chaperone CopZ</fullName>
    </submittedName>
</protein>
<dbReference type="EMBL" id="FRBL01000003">
    <property type="protein sequence ID" value="SHL49284.1"/>
    <property type="molecule type" value="Genomic_DNA"/>
</dbReference>
<dbReference type="Proteomes" id="UP000184420">
    <property type="component" value="Unassembled WGS sequence"/>
</dbReference>
<accession>A0A1M7B2X5</accession>
<organism evidence="2 3">
    <name type="scientific">Chitinophaga jiangningensis</name>
    <dbReference type="NCBI Taxonomy" id="1419482"/>
    <lineage>
        <taxon>Bacteria</taxon>
        <taxon>Pseudomonadati</taxon>
        <taxon>Bacteroidota</taxon>
        <taxon>Chitinophagia</taxon>
        <taxon>Chitinophagales</taxon>
        <taxon>Chitinophagaceae</taxon>
        <taxon>Chitinophaga</taxon>
    </lineage>
</organism>
<dbReference type="PROSITE" id="PS50846">
    <property type="entry name" value="HMA_2"/>
    <property type="match status" value="1"/>
</dbReference>
<name>A0A1M7B2X5_9BACT</name>
<dbReference type="InterPro" id="IPR006121">
    <property type="entry name" value="HMA_dom"/>
</dbReference>
<dbReference type="InterPro" id="IPR036163">
    <property type="entry name" value="HMA_dom_sf"/>
</dbReference>
<sequence length="69" mass="7553">METYKFKTNINCSGCVAAVTPHLNKTENISHWEVDTTDPAKVLTVKAEETDAATIVEIVKKAGFTAEKI</sequence>
<dbReference type="Pfam" id="PF00403">
    <property type="entry name" value="HMA"/>
    <property type="match status" value="1"/>
</dbReference>
<dbReference type="CDD" id="cd00371">
    <property type="entry name" value="HMA"/>
    <property type="match status" value="1"/>
</dbReference>